<evidence type="ECO:0000313" key="10">
    <source>
        <dbReference type="Proteomes" id="UP000587991"/>
    </source>
</evidence>
<comment type="caution">
    <text evidence="9">The sequence shown here is derived from an EMBL/GenBank/DDBJ whole genome shotgun (WGS) entry which is preliminary data.</text>
</comment>
<accession>A0A847SJU2</accession>
<dbReference type="InterPro" id="IPR051156">
    <property type="entry name" value="Mito/Outer_Membr_Metalloprot"/>
</dbReference>
<keyword evidence="10" id="KW-1185">Reference proteome</keyword>
<dbReference type="GO" id="GO:0051603">
    <property type="term" value="P:proteolysis involved in protein catabolic process"/>
    <property type="evidence" value="ECO:0007669"/>
    <property type="project" value="TreeGrafter"/>
</dbReference>
<dbReference type="Gene3D" id="3.30.2010.10">
    <property type="entry name" value="Metalloproteases ('zincins'), catalytic domain"/>
    <property type="match status" value="1"/>
</dbReference>
<comment type="similarity">
    <text evidence="6">Belongs to the peptidase M48 family.</text>
</comment>
<evidence type="ECO:0000256" key="1">
    <source>
        <dbReference type="ARBA" id="ARBA00022670"/>
    </source>
</evidence>
<keyword evidence="4 6" id="KW-0862">Zinc</keyword>
<evidence type="ECO:0000259" key="8">
    <source>
        <dbReference type="Pfam" id="PF01435"/>
    </source>
</evidence>
<name>A0A847SJU2_9NEIS</name>
<gene>
    <name evidence="9" type="ORF">HF682_13540</name>
</gene>
<dbReference type="RefSeq" id="WP_168877851.1">
    <property type="nucleotide sequence ID" value="NZ_JABAIM010000003.1"/>
</dbReference>
<evidence type="ECO:0000256" key="3">
    <source>
        <dbReference type="ARBA" id="ARBA00022801"/>
    </source>
</evidence>
<evidence type="ECO:0000256" key="7">
    <source>
        <dbReference type="SAM" id="SignalP"/>
    </source>
</evidence>
<keyword evidence="7" id="KW-0732">Signal</keyword>
<reference evidence="9 10" key="1">
    <citation type="submission" date="2020-04" db="EMBL/GenBank/DDBJ databases">
        <title>Draft genome of Leeia sp. IMCC25680.</title>
        <authorList>
            <person name="Song J."/>
            <person name="Cho J.-C."/>
        </authorList>
    </citation>
    <scope>NUCLEOTIDE SEQUENCE [LARGE SCALE GENOMIC DNA]</scope>
    <source>
        <strain evidence="9 10">IMCC25680</strain>
    </source>
</reference>
<evidence type="ECO:0000256" key="4">
    <source>
        <dbReference type="ARBA" id="ARBA00022833"/>
    </source>
</evidence>
<dbReference type="AlphaFoldDB" id="A0A847SJU2"/>
<dbReference type="Proteomes" id="UP000587991">
    <property type="component" value="Unassembled WGS sequence"/>
</dbReference>
<feature type="domain" description="Peptidase M48" evidence="8">
    <location>
        <begin position="82"/>
        <end position="263"/>
    </location>
</feature>
<feature type="chain" id="PRO_5032335570" evidence="7">
    <location>
        <begin position="27"/>
        <end position="292"/>
    </location>
</feature>
<keyword evidence="2" id="KW-0479">Metal-binding</keyword>
<dbReference type="GO" id="GO:0016020">
    <property type="term" value="C:membrane"/>
    <property type="evidence" value="ECO:0007669"/>
    <property type="project" value="TreeGrafter"/>
</dbReference>
<feature type="signal peptide" evidence="7">
    <location>
        <begin position="1"/>
        <end position="26"/>
    </location>
</feature>
<dbReference type="GO" id="GO:0004222">
    <property type="term" value="F:metalloendopeptidase activity"/>
    <property type="evidence" value="ECO:0007669"/>
    <property type="project" value="InterPro"/>
</dbReference>
<proteinExistence type="inferred from homology"/>
<protein>
    <submittedName>
        <fullName evidence="9">M48 family metalloprotease</fullName>
    </submittedName>
</protein>
<evidence type="ECO:0000256" key="2">
    <source>
        <dbReference type="ARBA" id="ARBA00022723"/>
    </source>
</evidence>
<keyword evidence="1 6" id="KW-0645">Protease</keyword>
<dbReference type="GO" id="GO:0046872">
    <property type="term" value="F:metal ion binding"/>
    <property type="evidence" value="ECO:0007669"/>
    <property type="project" value="UniProtKB-KW"/>
</dbReference>
<organism evidence="9 10">
    <name type="scientific">Leeia aquatica</name>
    <dbReference type="NCBI Taxonomy" id="2725557"/>
    <lineage>
        <taxon>Bacteria</taxon>
        <taxon>Pseudomonadati</taxon>
        <taxon>Pseudomonadota</taxon>
        <taxon>Betaproteobacteria</taxon>
        <taxon>Neisseriales</taxon>
        <taxon>Leeiaceae</taxon>
        <taxon>Leeia</taxon>
    </lineage>
</organism>
<comment type="cofactor">
    <cofactor evidence="6">
        <name>Zn(2+)</name>
        <dbReference type="ChEBI" id="CHEBI:29105"/>
    </cofactor>
    <text evidence="6">Binds 1 zinc ion per subunit.</text>
</comment>
<dbReference type="InterPro" id="IPR001915">
    <property type="entry name" value="Peptidase_M48"/>
</dbReference>
<dbReference type="PANTHER" id="PTHR22726">
    <property type="entry name" value="METALLOENDOPEPTIDASE OMA1"/>
    <property type="match status" value="1"/>
</dbReference>
<keyword evidence="3 6" id="KW-0378">Hydrolase</keyword>
<evidence type="ECO:0000256" key="5">
    <source>
        <dbReference type="ARBA" id="ARBA00023049"/>
    </source>
</evidence>
<evidence type="ECO:0000313" key="9">
    <source>
        <dbReference type="EMBL" id="NLR76182.1"/>
    </source>
</evidence>
<dbReference type="PANTHER" id="PTHR22726:SF1">
    <property type="entry name" value="METALLOENDOPEPTIDASE OMA1, MITOCHONDRIAL"/>
    <property type="match status" value="1"/>
</dbReference>
<keyword evidence="5 6" id="KW-0482">Metalloprotease</keyword>
<dbReference type="Pfam" id="PF01435">
    <property type="entry name" value="Peptidase_M48"/>
    <property type="match status" value="1"/>
</dbReference>
<sequence length="292" mass="31811">MRARLTLRPLLLTALCAALLAGCANNKEVQKLFNNLPDSNAKQMLQGAAEATSDVSPEEERAMGKDMSALLLGARPLLRHPAAEQYVNRLGLWIALQSERPDLAWRFGILDDKGVNAYAAPGGYVFVTKGLLLSVKSESELAGILGHEIAHVIKRHHVQVAKKKGMGKLVSGAIGQYAQKQGTPELAAMNNLFKNVYTSGLDQADEYEADELGVVLATRAGYSPYGLPSVLQMFAAANAKDPGFELLFSTHPMPNDRLNRLDKLMGDKLDGFEKTASQDSSRLRNIQRLLAR</sequence>
<evidence type="ECO:0000256" key="6">
    <source>
        <dbReference type="RuleBase" id="RU003983"/>
    </source>
</evidence>
<dbReference type="EMBL" id="JABAIM010000003">
    <property type="protein sequence ID" value="NLR76182.1"/>
    <property type="molecule type" value="Genomic_DNA"/>
</dbReference>
<dbReference type="PROSITE" id="PS51257">
    <property type="entry name" value="PROKAR_LIPOPROTEIN"/>
    <property type="match status" value="1"/>
</dbReference>